<comment type="caution">
    <text evidence="2">The sequence shown here is derived from an EMBL/GenBank/DDBJ whole genome shotgun (WGS) entry which is preliminary data.</text>
</comment>
<keyword evidence="3" id="KW-1185">Reference proteome</keyword>
<evidence type="ECO:0000313" key="2">
    <source>
        <dbReference type="EMBL" id="MFC4726714.1"/>
    </source>
</evidence>
<dbReference type="Pfam" id="PF20567">
    <property type="entry name" value="DUF6776"/>
    <property type="match status" value="1"/>
</dbReference>
<name>A0ABV9NGX7_9GAMM</name>
<feature type="coiled-coil region" evidence="1">
    <location>
        <begin position="62"/>
        <end position="110"/>
    </location>
</feature>
<gene>
    <name evidence="2" type="ORF">ACFO3Q_00785</name>
</gene>
<dbReference type="EMBL" id="JBHSGG010000002">
    <property type="protein sequence ID" value="MFC4726714.1"/>
    <property type="molecule type" value="Genomic_DNA"/>
</dbReference>
<proteinExistence type="predicted"/>
<dbReference type="InterPro" id="IPR046703">
    <property type="entry name" value="DUF6776"/>
</dbReference>
<organism evidence="2 3">
    <name type="scientific">Coralloluteibacterium thermophilum</name>
    <dbReference type="NCBI Taxonomy" id="2707049"/>
    <lineage>
        <taxon>Bacteria</taxon>
        <taxon>Pseudomonadati</taxon>
        <taxon>Pseudomonadota</taxon>
        <taxon>Gammaproteobacteria</taxon>
        <taxon>Lysobacterales</taxon>
        <taxon>Lysobacteraceae</taxon>
        <taxon>Coralloluteibacterium</taxon>
    </lineage>
</organism>
<dbReference type="Proteomes" id="UP001595892">
    <property type="component" value="Unassembled WGS sequence"/>
</dbReference>
<keyword evidence="1" id="KW-0175">Coiled coil</keyword>
<accession>A0ABV9NGX7</accession>
<dbReference type="RefSeq" id="WP_377002633.1">
    <property type="nucleotide sequence ID" value="NZ_JBHSGG010000002.1"/>
</dbReference>
<evidence type="ECO:0000256" key="1">
    <source>
        <dbReference type="SAM" id="Coils"/>
    </source>
</evidence>
<protein>
    <submittedName>
        <fullName evidence="2">DUF6776 family protein</fullName>
    </submittedName>
</protein>
<evidence type="ECO:0000313" key="3">
    <source>
        <dbReference type="Proteomes" id="UP001595892"/>
    </source>
</evidence>
<reference evidence="3" key="1">
    <citation type="journal article" date="2019" name="Int. J. Syst. Evol. Microbiol.">
        <title>The Global Catalogue of Microorganisms (GCM) 10K type strain sequencing project: providing services to taxonomists for standard genome sequencing and annotation.</title>
        <authorList>
            <consortium name="The Broad Institute Genomics Platform"/>
            <consortium name="The Broad Institute Genome Sequencing Center for Infectious Disease"/>
            <person name="Wu L."/>
            <person name="Ma J."/>
        </authorList>
    </citation>
    <scope>NUCLEOTIDE SEQUENCE [LARGE SCALE GENOMIC DNA]</scope>
    <source>
        <strain evidence="3">CGMCC 1.13574</strain>
    </source>
</reference>
<sequence>MSDPRPAANAKFRVVPARSRRGALVGALALAWVVSLILAWSLGGATRAPGDAGTVAAAPADADEAGEDIQALRQRIATLRRSDEISRAANVQLQETLARRDEEIAALRADVAFYERLVGGTGPRQGLTVHNLDLRRDADGTWRYVVTLTQNLNRGAVTRGSLTVQVEGTRDGRMATLSWDDLLQETSASPQPFSFRYFQQLEGSLLLPEDFTPRRLIVRLRAEGAGNVERAFPWEAPNGADDAQGD</sequence>